<dbReference type="PROSITE" id="PS51371">
    <property type="entry name" value="CBS"/>
    <property type="match status" value="1"/>
</dbReference>
<evidence type="ECO:0000259" key="2">
    <source>
        <dbReference type="PROSITE" id="PS51371"/>
    </source>
</evidence>
<dbReference type="AlphaFoldDB" id="A0AAE4ZB66"/>
<dbReference type="Gene3D" id="3.10.580.10">
    <property type="entry name" value="CBS-domain"/>
    <property type="match status" value="1"/>
</dbReference>
<dbReference type="InterPro" id="IPR046342">
    <property type="entry name" value="CBS_dom_sf"/>
</dbReference>
<dbReference type="Proteomes" id="UP000702544">
    <property type="component" value="Unassembled WGS sequence"/>
</dbReference>
<evidence type="ECO:0000313" key="3">
    <source>
        <dbReference type="EMBL" id="NIR74215.1"/>
    </source>
</evidence>
<sequence>MTREVKSQPSRATVQQAPRYMLDSGIHRVLVMDERELRGIVTTTDIVRAIADGSVQT</sequence>
<dbReference type="Pfam" id="PF00571">
    <property type="entry name" value="CBS"/>
    <property type="match status" value="1"/>
</dbReference>
<dbReference type="EMBL" id="JAACAK010000028">
    <property type="protein sequence ID" value="NIR74215.1"/>
    <property type="molecule type" value="Genomic_DNA"/>
</dbReference>
<dbReference type="SMART" id="SM00116">
    <property type="entry name" value="CBS"/>
    <property type="match status" value="1"/>
</dbReference>
<comment type="caution">
    <text evidence="3">The sequence shown here is derived from an EMBL/GenBank/DDBJ whole genome shotgun (WGS) entry which is preliminary data.</text>
</comment>
<feature type="domain" description="CBS" evidence="2">
    <location>
        <begin position="1"/>
        <end position="57"/>
    </location>
</feature>
<evidence type="ECO:0000313" key="4">
    <source>
        <dbReference type="Proteomes" id="UP000702544"/>
    </source>
</evidence>
<dbReference type="SUPFAM" id="SSF54631">
    <property type="entry name" value="CBS-domain pair"/>
    <property type="match status" value="1"/>
</dbReference>
<organism evidence="3 4">
    <name type="scientific">Candidatus Kutchimonas denitrificans</name>
    <dbReference type="NCBI Taxonomy" id="3056748"/>
    <lineage>
        <taxon>Bacteria</taxon>
        <taxon>Pseudomonadati</taxon>
        <taxon>Gemmatimonadota</taxon>
        <taxon>Gemmatimonadia</taxon>
        <taxon>Candidatus Palauibacterales</taxon>
        <taxon>Candidatus Palauibacteraceae</taxon>
        <taxon>Candidatus Kutchimonas</taxon>
    </lineage>
</organism>
<evidence type="ECO:0000256" key="1">
    <source>
        <dbReference type="PROSITE-ProRule" id="PRU00703"/>
    </source>
</evidence>
<reference evidence="3 4" key="1">
    <citation type="submission" date="2020-01" db="EMBL/GenBank/DDBJ databases">
        <title>Genomes assembled from Gulf of Kutch pelagic sediment metagenomes.</title>
        <authorList>
            <person name="Chandrashekar M."/>
            <person name="Mahajan M.S."/>
            <person name="Dave K.J."/>
            <person name="Vatsa P."/>
            <person name="Nathani N.M."/>
        </authorList>
    </citation>
    <scope>NUCLEOTIDE SEQUENCE [LARGE SCALE GENOMIC DNA]</scope>
    <source>
        <strain evidence="3">KS3-K002</strain>
    </source>
</reference>
<accession>A0AAE4ZB66</accession>
<name>A0AAE4ZB66_9BACT</name>
<gene>
    <name evidence="3" type="ORF">GWO12_03750</name>
</gene>
<proteinExistence type="predicted"/>
<protein>
    <submittedName>
        <fullName evidence="3">CBS domain-containing protein</fullName>
    </submittedName>
</protein>
<dbReference type="InterPro" id="IPR000644">
    <property type="entry name" value="CBS_dom"/>
</dbReference>
<keyword evidence="1" id="KW-0129">CBS domain</keyword>